<protein>
    <submittedName>
        <fullName evidence="1">Uncharacterized protein</fullName>
    </submittedName>
</protein>
<reference evidence="1" key="1">
    <citation type="submission" date="2022-04" db="EMBL/GenBank/DDBJ databases">
        <title>A functionally conserved STORR gene fusion in Papaver species that diverged 16.8 million years ago.</title>
        <authorList>
            <person name="Catania T."/>
        </authorList>
    </citation>
    <scope>NUCLEOTIDE SEQUENCE</scope>
    <source>
        <strain evidence="1">S-188037</strain>
    </source>
</reference>
<evidence type="ECO:0000313" key="1">
    <source>
        <dbReference type="EMBL" id="KAI3963031.1"/>
    </source>
</evidence>
<keyword evidence="2" id="KW-1185">Reference proteome</keyword>
<dbReference type="AlphaFoldDB" id="A0AAD4TLH2"/>
<gene>
    <name evidence="1" type="ORF">MKW98_028971</name>
</gene>
<evidence type="ECO:0000313" key="2">
    <source>
        <dbReference type="Proteomes" id="UP001202328"/>
    </source>
</evidence>
<sequence length="68" mass="7981">MLRCKSLKPFLYLLKSQTRQEEKAEVIELEYMCSLSVISWVITEGRFSETTSERRLQSKLMGFNCNLS</sequence>
<dbReference type="EMBL" id="JAJJMB010000133">
    <property type="protein sequence ID" value="KAI3963031.1"/>
    <property type="molecule type" value="Genomic_DNA"/>
</dbReference>
<comment type="caution">
    <text evidence="1">The sequence shown here is derived from an EMBL/GenBank/DDBJ whole genome shotgun (WGS) entry which is preliminary data.</text>
</comment>
<accession>A0AAD4TLH2</accession>
<organism evidence="1 2">
    <name type="scientific">Papaver atlanticum</name>
    <dbReference type="NCBI Taxonomy" id="357466"/>
    <lineage>
        <taxon>Eukaryota</taxon>
        <taxon>Viridiplantae</taxon>
        <taxon>Streptophyta</taxon>
        <taxon>Embryophyta</taxon>
        <taxon>Tracheophyta</taxon>
        <taxon>Spermatophyta</taxon>
        <taxon>Magnoliopsida</taxon>
        <taxon>Ranunculales</taxon>
        <taxon>Papaveraceae</taxon>
        <taxon>Papaveroideae</taxon>
        <taxon>Papaver</taxon>
    </lineage>
</organism>
<dbReference type="Proteomes" id="UP001202328">
    <property type="component" value="Unassembled WGS sequence"/>
</dbReference>
<proteinExistence type="predicted"/>
<name>A0AAD4TLH2_9MAGN</name>